<organism evidence="1 3">
    <name type="scientific">Didymodactylos carnosus</name>
    <dbReference type="NCBI Taxonomy" id="1234261"/>
    <lineage>
        <taxon>Eukaryota</taxon>
        <taxon>Metazoa</taxon>
        <taxon>Spiralia</taxon>
        <taxon>Gnathifera</taxon>
        <taxon>Rotifera</taxon>
        <taxon>Eurotatoria</taxon>
        <taxon>Bdelloidea</taxon>
        <taxon>Philodinida</taxon>
        <taxon>Philodinidae</taxon>
        <taxon>Didymodactylos</taxon>
    </lineage>
</organism>
<accession>A0A8S2FKI8</accession>
<sequence length="114" mass="12933">MQCYMHMYRAYQTSLVDKKLMEISEKVDITVQTDPVKVCDSYTMMDTTTTTTTTSYINIGSPAKRRALHSISSDGNTPSQNNDTIEMPLFVFHFRDATALYVTQTIPKPIRVLA</sequence>
<dbReference type="Proteomes" id="UP000682733">
    <property type="component" value="Unassembled WGS sequence"/>
</dbReference>
<dbReference type="Proteomes" id="UP000677228">
    <property type="component" value="Unassembled WGS sequence"/>
</dbReference>
<evidence type="ECO:0000313" key="1">
    <source>
        <dbReference type="EMBL" id="CAF1498330.1"/>
    </source>
</evidence>
<comment type="caution">
    <text evidence="1">The sequence shown here is derived from an EMBL/GenBank/DDBJ whole genome shotgun (WGS) entry which is preliminary data.</text>
</comment>
<reference evidence="1" key="1">
    <citation type="submission" date="2021-02" db="EMBL/GenBank/DDBJ databases">
        <authorList>
            <person name="Nowell W R."/>
        </authorList>
    </citation>
    <scope>NUCLEOTIDE SEQUENCE</scope>
</reference>
<name>A0A8S2FKI8_9BILA</name>
<gene>
    <name evidence="1" type="ORF">OVA965_LOCUS36821</name>
    <name evidence="2" type="ORF">TMI583_LOCUS37859</name>
</gene>
<proteinExistence type="predicted"/>
<dbReference type="EMBL" id="CAJOBA010055859">
    <property type="protein sequence ID" value="CAF4287195.1"/>
    <property type="molecule type" value="Genomic_DNA"/>
</dbReference>
<evidence type="ECO:0000313" key="2">
    <source>
        <dbReference type="EMBL" id="CAF4287195.1"/>
    </source>
</evidence>
<dbReference type="EMBL" id="CAJNOK010033852">
    <property type="protein sequence ID" value="CAF1498330.1"/>
    <property type="molecule type" value="Genomic_DNA"/>
</dbReference>
<evidence type="ECO:0000313" key="3">
    <source>
        <dbReference type="Proteomes" id="UP000677228"/>
    </source>
</evidence>
<protein>
    <submittedName>
        <fullName evidence="1">Uncharacterized protein</fullName>
    </submittedName>
</protein>
<dbReference type="AlphaFoldDB" id="A0A8S2FKI8"/>